<comment type="similarity">
    <text evidence="2">Belongs to the cation diffusion facilitator (CDF) transporter (TC 2.A.4) family. SLC30A subfamily.</text>
</comment>
<dbReference type="SUPFAM" id="SSF160240">
    <property type="entry name" value="Cation efflux protein cytoplasmic domain-like"/>
    <property type="match status" value="1"/>
</dbReference>
<keyword evidence="3" id="KW-0813">Transport</keyword>
<evidence type="ECO:0000256" key="8">
    <source>
        <dbReference type="SAM" id="Phobius"/>
    </source>
</evidence>
<evidence type="ECO:0000313" key="11">
    <source>
        <dbReference type="EMBL" id="POE40593.1"/>
    </source>
</evidence>
<accession>A0ABD6VY34</accession>
<dbReference type="NCBIfam" id="TIGR01297">
    <property type="entry name" value="CDF"/>
    <property type="match status" value="1"/>
</dbReference>
<feature type="transmembrane region" description="Helical" evidence="8">
    <location>
        <begin position="109"/>
        <end position="133"/>
    </location>
</feature>
<keyword evidence="6" id="KW-0406">Ion transport</keyword>
<evidence type="ECO:0000259" key="9">
    <source>
        <dbReference type="Pfam" id="PF01545"/>
    </source>
</evidence>
<dbReference type="InterPro" id="IPR036837">
    <property type="entry name" value="Cation_efflux_CTD_sf"/>
</dbReference>
<gene>
    <name evidence="11" type="ORF">ACX51_12630</name>
</gene>
<evidence type="ECO:0000256" key="1">
    <source>
        <dbReference type="ARBA" id="ARBA00004141"/>
    </source>
</evidence>
<reference evidence="11 12" key="1">
    <citation type="journal article" date="2015" name="J. Am. Soc. Brew. Chem.">
        <title>Dissolved carbon dioxide selects for lactic acid bacteria able to grow in and spoil packaged beer.</title>
        <authorList>
            <person name="Bergsveinson J."/>
            <person name="Redekop A."/>
            <person name="Zoerb S."/>
            <person name="Ziola B."/>
        </authorList>
    </citation>
    <scope>NUCLEOTIDE SEQUENCE [LARGE SCALE GENOMIC DNA]</scope>
    <source>
        <strain evidence="11 12">CCC B1205</strain>
    </source>
</reference>
<dbReference type="Proteomes" id="UP000237433">
    <property type="component" value="Unassembled WGS sequence"/>
</dbReference>
<feature type="transmembrane region" description="Helical" evidence="8">
    <location>
        <begin position="145"/>
        <end position="167"/>
    </location>
</feature>
<evidence type="ECO:0008006" key="13">
    <source>
        <dbReference type="Google" id="ProtNLM"/>
    </source>
</evidence>
<dbReference type="PANTHER" id="PTHR11562:SF17">
    <property type="entry name" value="RE54080P-RELATED"/>
    <property type="match status" value="1"/>
</dbReference>
<comment type="subcellular location">
    <subcellularLocation>
        <location evidence="1">Membrane</location>
        <topology evidence="1">Multi-pass membrane protein</topology>
    </subcellularLocation>
</comment>
<dbReference type="InterPro" id="IPR027470">
    <property type="entry name" value="Cation_efflux_CTD"/>
</dbReference>
<dbReference type="Pfam" id="PF01545">
    <property type="entry name" value="Cation_efflux"/>
    <property type="match status" value="1"/>
</dbReference>
<comment type="caution">
    <text evidence="11">The sequence shown here is derived from an EMBL/GenBank/DDBJ whole genome shotgun (WGS) entry which is preliminary data.</text>
</comment>
<dbReference type="Gene3D" id="1.20.1510.10">
    <property type="entry name" value="Cation efflux protein transmembrane domain"/>
    <property type="match status" value="1"/>
</dbReference>
<feature type="transmembrane region" description="Helical" evidence="8">
    <location>
        <begin position="78"/>
        <end position="97"/>
    </location>
</feature>
<evidence type="ECO:0000256" key="3">
    <source>
        <dbReference type="ARBA" id="ARBA00022448"/>
    </source>
</evidence>
<evidence type="ECO:0000256" key="2">
    <source>
        <dbReference type="ARBA" id="ARBA00008873"/>
    </source>
</evidence>
<dbReference type="RefSeq" id="WP_103220128.1">
    <property type="nucleotide sequence ID" value="NZ_LGIY01000025.1"/>
</dbReference>
<protein>
    <recommendedName>
        <fullName evidence="13">Cation transporter</fullName>
    </recommendedName>
</protein>
<feature type="transmembrane region" description="Helical" evidence="8">
    <location>
        <begin position="12"/>
        <end position="35"/>
    </location>
</feature>
<dbReference type="InterPro" id="IPR058533">
    <property type="entry name" value="Cation_efflux_TM"/>
</dbReference>
<dbReference type="GO" id="GO:0006811">
    <property type="term" value="P:monoatomic ion transport"/>
    <property type="evidence" value="ECO:0007669"/>
    <property type="project" value="UniProtKB-KW"/>
</dbReference>
<dbReference type="InterPro" id="IPR050681">
    <property type="entry name" value="CDF/SLC30A"/>
</dbReference>
<evidence type="ECO:0000256" key="6">
    <source>
        <dbReference type="ARBA" id="ARBA00023065"/>
    </source>
</evidence>
<keyword evidence="7 8" id="KW-0472">Membrane</keyword>
<dbReference type="AlphaFoldDB" id="A0ABD6VY34"/>
<name>A0ABD6VY34_LACPA</name>
<organism evidence="11 12">
    <name type="scientific">Lacticaseibacillus paracasei</name>
    <name type="common">Lactobacillus paracasei</name>
    <dbReference type="NCBI Taxonomy" id="1597"/>
    <lineage>
        <taxon>Bacteria</taxon>
        <taxon>Bacillati</taxon>
        <taxon>Bacillota</taxon>
        <taxon>Bacilli</taxon>
        <taxon>Lactobacillales</taxon>
        <taxon>Lactobacillaceae</taxon>
        <taxon>Lacticaseibacillus</taxon>
    </lineage>
</organism>
<evidence type="ECO:0000256" key="5">
    <source>
        <dbReference type="ARBA" id="ARBA00022989"/>
    </source>
</evidence>
<evidence type="ECO:0000256" key="7">
    <source>
        <dbReference type="ARBA" id="ARBA00023136"/>
    </source>
</evidence>
<dbReference type="PANTHER" id="PTHR11562">
    <property type="entry name" value="CATION EFFLUX PROTEIN/ ZINC TRANSPORTER"/>
    <property type="match status" value="1"/>
</dbReference>
<dbReference type="InterPro" id="IPR002524">
    <property type="entry name" value="Cation_efflux"/>
</dbReference>
<dbReference type="GO" id="GO:0016020">
    <property type="term" value="C:membrane"/>
    <property type="evidence" value="ECO:0007669"/>
    <property type="project" value="UniProtKB-SubCell"/>
</dbReference>
<feature type="domain" description="Cation efflux protein cytoplasmic" evidence="10">
    <location>
        <begin position="207"/>
        <end position="279"/>
    </location>
</feature>
<dbReference type="EMBL" id="LGIY01000025">
    <property type="protein sequence ID" value="POE40593.1"/>
    <property type="molecule type" value="Genomic_DNA"/>
</dbReference>
<feature type="transmembrane region" description="Helical" evidence="8">
    <location>
        <begin position="173"/>
        <end position="194"/>
    </location>
</feature>
<proteinExistence type="inferred from homology"/>
<evidence type="ECO:0000259" key="10">
    <source>
        <dbReference type="Pfam" id="PF16916"/>
    </source>
</evidence>
<dbReference type="SUPFAM" id="SSF161111">
    <property type="entry name" value="Cation efflux protein transmembrane domain-like"/>
    <property type="match status" value="1"/>
</dbReference>
<evidence type="ECO:0000256" key="4">
    <source>
        <dbReference type="ARBA" id="ARBA00022692"/>
    </source>
</evidence>
<evidence type="ECO:0000313" key="12">
    <source>
        <dbReference type="Proteomes" id="UP000237433"/>
    </source>
</evidence>
<sequence length="293" mass="32014">MDEPHEEEHSFSLGMFVNGVYAALEMIAGFILGSIALTTDALHNVSDIVSLGISYVAEKLFKRKPTARRTYGMRGASIIAAVLNGVIIITAMSVVILEAVRKLNSTVPISSTEVMVIAGFGILVNGGTALLFVKNRKNDLNVKGAFLHMLGDTGVSLAVVISGLVIQMTGWSWVDPVIAILMALFVIVEAISLLKDAVNMELEAVPTNVDTRAVEQEILDFDSVVSLHDLHIWSLSTKDVALTVHLRRDTRSDNDLFICQLEKKLHADFGIDHMTIQIECGNYSELEKTDNTF</sequence>
<dbReference type="Pfam" id="PF16916">
    <property type="entry name" value="ZT_dimer"/>
    <property type="match status" value="1"/>
</dbReference>
<keyword evidence="5 8" id="KW-1133">Transmembrane helix</keyword>
<feature type="domain" description="Cation efflux protein transmembrane" evidence="9">
    <location>
        <begin position="15"/>
        <end position="198"/>
    </location>
</feature>
<keyword evidence="4 8" id="KW-0812">Transmembrane</keyword>
<dbReference type="InterPro" id="IPR027469">
    <property type="entry name" value="Cation_efflux_TMD_sf"/>
</dbReference>